<sequence length="200" mass="21976">MPYQQQVGRPRDTSIDERALAATRALLVERGFEATTMAAIAERAGVHASALYRRWPSRIEAIEDAAFPAAAPVEVAPTGDLRRDLRRFIRIYIAVFGEPAARVAAAGLLAHHRTSDKPGAPSVYLRVSSRPQFRAIIAAAPTGSVDPIVDPDDVFDMLLGAIWTRVVLFTVTTRQRPIERTVDMVLRILRPAPPAMSKRS</sequence>
<feature type="domain" description="HTH tetR-type" evidence="5">
    <location>
        <begin position="13"/>
        <end position="73"/>
    </location>
</feature>
<dbReference type="RefSeq" id="WP_040830104.1">
    <property type="nucleotide sequence ID" value="NZ_JBIAQY010000032.1"/>
</dbReference>
<dbReference type="InterPro" id="IPR011075">
    <property type="entry name" value="TetR_C"/>
</dbReference>
<dbReference type="SUPFAM" id="SSF46689">
    <property type="entry name" value="Homeodomain-like"/>
    <property type="match status" value="1"/>
</dbReference>
<accession>A0ABW6SF23</accession>
<dbReference type="EMBL" id="JBIAQY010000032">
    <property type="protein sequence ID" value="MFF3574875.1"/>
    <property type="molecule type" value="Genomic_DNA"/>
</dbReference>
<evidence type="ECO:0000313" key="6">
    <source>
        <dbReference type="EMBL" id="MFF3574875.1"/>
    </source>
</evidence>
<comment type="caution">
    <text evidence="6">The sequence shown here is derived from an EMBL/GenBank/DDBJ whole genome shotgun (WGS) entry which is preliminary data.</text>
</comment>
<gene>
    <name evidence="6" type="ORF">ACFYXQ_44740</name>
</gene>
<proteinExistence type="predicted"/>
<keyword evidence="2 4" id="KW-0238">DNA-binding</keyword>
<evidence type="ECO:0000259" key="5">
    <source>
        <dbReference type="PROSITE" id="PS50977"/>
    </source>
</evidence>
<dbReference type="Pfam" id="PF16859">
    <property type="entry name" value="TetR_C_11"/>
    <property type="match status" value="1"/>
</dbReference>
<feature type="DNA-binding region" description="H-T-H motif" evidence="4">
    <location>
        <begin position="36"/>
        <end position="55"/>
    </location>
</feature>
<dbReference type="PRINTS" id="PR00455">
    <property type="entry name" value="HTHTETR"/>
</dbReference>
<dbReference type="InterPro" id="IPR050109">
    <property type="entry name" value="HTH-type_TetR-like_transc_reg"/>
</dbReference>
<evidence type="ECO:0000256" key="4">
    <source>
        <dbReference type="PROSITE-ProRule" id="PRU00335"/>
    </source>
</evidence>
<keyword evidence="7" id="KW-1185">Reference proteome</keyword>
<dbReference type="Gene3D" id="1.10.357.10">
    <property type="entry name" value="Tetracycline Repressor, domain 2"/>
    <property type="match status" value="1"/>
</dbReference>
<dbReference type="PANTHER" id="PTHR30055:SF230">
    <property type="entry name" value="TRANSCRIPTIONAL REGULATORY PROTEIN (PROBABLY TETR-FAMILY)-RELATED"/>
    <property type="match status" value="1"/>
</dbReference>
<evidence type="ECO:0000256" key="3">
    <source>
        <dbReference type="ARBA" id="ARBA00023163"/>
    </source>
</evidence>
<evidence type="ECO:0000256" key="1">
    <source>
        <dbReference type="ARBA" id="ARBA00023015"/>
    </source>
</evidence>
<dbReference type="InterPro" id="IPR036271">
    <property type="entry name" value="Tet_transcr_reg_TetR-rel_C_sf"/>
</dbReference>
<dbReference type="InterPro" id="IPR009057">
    <property type="entry name" value="Homeodomain-like_sf"/>
</dbReference>
<dbReference type="PANTHER" id="PTHR30055">
    <property type="entry name" value="HTH-TYPE TRANSCRIPTIONAL REGULATOR RUTR"/>
    <property type="match status" value="1"/>
</dbReference>
<dbReference type="Pfam" id="PF00440">
    <property type="entry name" value="TetR_N"/>
    <property type="match status" value="1"/>
</dbReference>
<reference evidence="6 7" key="1">
    <citation type="submission" date="2024-10" db="EMBL/GenBank/DDBJ databases">
        <title>The Natural Products Discovery Center: Release of the First 8490 Sequenced Strains for Exploring Actinobacteria Biosynthetic Diversity.</title>
        <authorList>
            <person name="Kalkreuter E."/>
            <person name="Kautsar S.A."/>
            <person name="Yang D."/>
            <person name="Bader C.D."/>
            <person name="Teijaro C.N."/>
            <person name="Fluegel L."/>
            <person name="Davis C.M."/>
            <person name="Simpson J.R."/>
            <person name="Lauterbach L."/>
            <person name="Steele A.D."/>
            <person name="Gui C."/>
            <person name="Meng S."/>
            <person name="Li G."/>
            <person name="Viehrig K."/>
            <person name="Ye F."/>
            <person name="Su P."/>
            <person name="Kiefer A.F."/>
            <person name="Nichols A."/>
            <person name="Cepeda A.J."/>
            <person name="Yan W."/>
            <person name="Fan B."/>
            <person name="Jiang Y."/>
            <person name="Adhikari A."/>
            <person name="Zheng C.-J."/>
            <person name="Schuster L."/>
            <person name="Cowan T.M."/>
            <person name="Smanski M.J."/>
            <person name="Chevrette M.G."/>
            <person name="De Carvalho L.P.S."/>
            <person name="Shen B."/>
        </authorList>
    </citation>
    <scope>NUCLEOTIDE SEQUENCE [LARGE SCALE GENOMIC DNA]</scope>
    <source>
        <strain evidence="6 7">NPDC002593</strain>
    </source>
</reference>
<evidence type="ECO:0000256" key="2">
    <source>
        <dbReference type="ARBA" id="ARBA00023125"/>
    </source>
</evidence>
<evidence type="ECO:0000313" key="7">
    <source>
        <dbReference type="Proteomes" id="UP001601992"/>
    </source>
</evidence>
<organism evidence="6 7">
    <name type="scientific">Nocardia jiangxiensis</name>
    <dbReference type="NCBI Taxonomy" id="282685"/>
    <lineage>
        <taxon>Bacteria</taxon>
        <taxon>Bacillati</taxon>
        <taxon>Actinomycetota</taxon>
        <taxon>Actinomycetes</taxon>
        <taxon>Mycobacteriales</taxon>
        <taxon>Nocardiaceae</taxon>
        <taxon>Nocardia</taxon>
    </lineage>
</organism>
<dbReference type="PROSITE" id="PS50977">
    <property type="entry name" value="HTH_TETR_2"/>
    <property type="match status" value="1"/>
</dbReference>
<keyword evidence="3" id="KW-0804">Transcription</keyword>
<dbReference type="SUPFAM" id="SSF48498">
    <property type="entry name" value="Tetracyclin repressor-like, C-terminal domain"/>
    <property type="match status" value="1"/>
</dbReference>
<protein>
    <submittedName>
        <fullName evidence="6">TetR/AcrR family transcriptional regulator</fullName>
    </submittedName>
</protein>
<dbReference type="Proteomes" id="UP001601992">
    <property type="component" value="Unassembled WGS sequence"/>
</dbReference>
<name>A0ABW6SF23_9NOCA</name>
<dbReference type="InterPro" id="IPR001647">
    <property type="entry name" value="HTH_TetR"/>
</dbReference>
<keyword evidence="1" id="KW-0805">Transcription regulation</keyword>